<dbReference type="AlphaFoldDB" id="A0A6C0H7R0"/>
<dbReference type="EMBL" id="MN739897">
    <property type="protein sequence ID" value="QHT76544.1"/>
    <property type="molecule type" value="Genomic_DNA"/>
</dbReference>
<evidence type="ECO:0000313" key="3">
    <source>
        <dbReference type="EMBL" id="QHT76544.1"/>
    </source>
</evidence>
<reference evidence="3" key="1">
    <citation type="journal article" date="2020" name="Nature">
        <title>Giant virus diversity and host interactions through global metagenomics.</title>
        <authorList>
            <person name="Schulz F."/>
            <person name="Roux S."/>
            <person name="Paez-Espino D."/>
            <person name="Jungbluth S."/>
            <person name="Walsh D.A."/>
            <person name="Denef V.J."/>
            <person name="McMahon K.D."/>
            <person name="Konstantinidis K.T."/>
            <person name="Eloe-Fadrosh E.A."/>
            <person name="Kyrpides N.C."/>
            <person name="Woyke T."/>
        </authorList>
    </citation>
    <scope>NUCLEOTIDE SEQUENCE</scope>
    <source>
        <strain evidence="3">GVMAG-M-3300023179-82</strain>
    </source>
</reference>
<evidence type="ECO:0000259" key="2">
    <source>
        <dbReference type="PROSITE" id="PS50103"/>
    </source>
</evidence>
<feature type="compositionally biased region" description="Acidic residues" evidence="1">
    <location>
        <begin position="271"/>
        <end position="282"/>
    </location>
</feature>
<feature type="domain" description="C3H1-type" evidence="2">
    <location>
        <begin position="398"/>
        <end position="427"/>
    </location>
</feature>
<dbReference type="Gene3D" id="1.10.287.1490">
    <property type="match status" value="1"/>
</dbReference>
<name>A0A6C0H7R0_9ZZZZ</name>
<dbReference type="GO" id="GO:0046872">
    <property type="term" value="F:metal ion binding"/>
    <property type="evidence" value="ECO:0007669"/>
    <property type="project" value="InterPro"/>
</dbReference>
<feature type="region of interest" description="Disordered" evidence="1">
    <location>
        <begin position="264"/>
        <end position="301"/>
    </location>
</feature>
<evidence type="ECO:0000256" key="1">
    <source>
        <dbReference type="SAM" id="MobiDB-lite"/>
    </source>
</evidence>
<protein>
    <recommendedName>
        <fullName evidence="2">C3H1-type domain-containing protein</fullName>
    </recommendedName>
</protein>
<dbReference type="PROSITE" id="PS50103">
    <property type="entry name" value="ZF_C3H1"/>
    <property type="match status" value="1"/>
</dbReference>
<dbReference type="InterPro" id="IPR000571">
    <property type="entry name" value="Znf_CCCH"/>
</dbReference>
<proteinExistence type="predicted"/>
<organism evidence="3">
    <name type="scientific">viral metagenome</name>
    <dbReference type="NCBI Taxonomy" id="1070528"/>
    <lineage>
        <taxon>unclassified sequences</taxon>
        <taxon>metagenomes</taxon>
        <taxon>organismal metagenomes</taxon>
    </lineage>
</organism>
<accession>A0A6C0H7R0</accession>
<sequence>MEDGAGSIMQEEGTVPPPAVAQHVNHPEAGTMQFVPISEVANIIRYAVWSEFSRREDSSIMTKDAITRMDETSTRMNNAIATMEQFTEYFKSLLQPTEETPNQFKIHEEIIVEHEHKPVHEEEITDLKQQIQELTTHINTFSEIYTKLESFDNVQGKQEAEIKQLQTQVSSLNASLANQEAKNTQLQTQVSSLNASYTNQEAEIKQLQAQVSSLNESLESQKAETNRLKQKEEDRGTELRILDIRLSRVRDELLDYQEAQENLRCKHNSESGDDSEYDDSDKEFEGSMIPRNGEVNQQPSPPPEIIDQVENILPNWPLKIVSNRRTILDRAPYTRTCRITDKFSKPFCGCGCMKAAYFHRLQCALDAYNALRDGKLFCTRVRDQGMCTVPDCPFSHGNINTIPCKHLFGSARRCERGQSCGFAHSDGRIGDLPELPPIPGYKVRFQVEFKTQHLGFEVCKAVAPLNKQML</sequence>